<dbReference type="InterPro" id="IPR036291">
    <property type="entry name" value="NAD(P)-bd_dom_sf"/>
</dbReference>
<organism evidence="3 4">
    <name type="scientific">Flaviaesturariibacter amylovorans</name>
    <dbReference type="NCBI Taxonomy" id="1084520"/>
    <lineage>
        <taxon>Bacteria</taxon>
        <taxon>Pseudomonadati</taxon>
        <taxon>Bacteroidota</taxon>
        <taxon>Chitinophagia</taxon>
        <taxon>Chitinophagales</taxon>
        <taxon>Chitinophagaceae</taxon>
        <taxon>Flaviaestuariibacter</taxon>
    </lineage>
</organism>
<dbReference type="Proteomes" id="UP001501725">
    <property type="component" value="Unassembled WGS sequence"/>
</dbReference>
<keyword evidence="4" id="KW-1185">Reference proteome</keyword>
<dbReference type="PANTHER" id="PTHR43000">
    <property type="entry name" value="DTDP-D-GLUCOSE 4,6-DEHYDRATASE-RELATED"/>
    <property type="match status" value="1"/>
</dbReference>
<dbReference type="InterPro" id="IPR001509">
    <property type="entry name" value="Epimerase_deHydtase"/>
</dbReference>
<dbReference type="EMBL" id="BAABGY010000002">
    <property type="protein sequence ID" value="GAA4321336.1"/>
    <property type="molecule type" value="Genomic_DNA"/>
</dbReference>
<evidence type="ECO:0000259" key="2">
    <source>
        <dbReference type="Pfam" id="PF01370"/>
    </source>
</evidence>
<evidence type="ECO:0000313" key="3">
    <source>
        <dbReference type="EMBL" id="GAA4321336.1"/>
    </source>
</evidence>
<protein>
    <submittedName>
        <fullName evidence="3">SDR family oxidoreductase</fullName>
    </submittedName>
</protein>
<evidence type="ECO:0000256" key="1">
    <source>
        <dbReference type="ARBA" id="ARBA00007637"/>
    </source>
</evidence>
<comment type="similarity">
    <text evidence="1">Belongs to the NAD(P)-dependent epimerase/dehydratase family.</text>
</comment>
<proteinExistence type="inferred from homology"/>
<reference evidence="4" key="1">
    <citation type="journal article" date="2019" name="Int. J. Syst. Evol. Microbiol.">
        <title>The Global Catalogue of Microorganisms (GCM) 10K type strain sequencing project: providing services to taxonomists for standard genome sequencing and annotation.</title>
        <authorList>
            <consortium name="The Broad Institute Genomics Platform"/>
            <consortium name="The Broad Institute Genome Sequencing Center for Infectious Disease"/>
            <person name="Wu L."/>
            <person name="Ma J."/>
        </authorList>
    </citation>
    <scope>NUCLEOTIDE SEQUENCE [LARGE SCALE GENOMIC DNA]</scope>
    <source>
        <strain evidence="4">JCM 17919</strain>
    </source>
</reference>
<accession>A0ABP8GBS1</accession>
<dbReference type="Pfam" id="PF01370">
    <property type="entry name" value="Epimerase"/>
    <property type="match status" value="1"/>
</dbReference>
<evidence type="ECO:0000313" key="4">
    <source>
        <dbReference type="Proteomes" id="UP001501725"/>
    </source>
</evidence>
<sequence>MELRNHYEEMRGTRVLVLGGLGFIGHNLVKTLVNEYDCAVICLDNGKNASVESIAPVRNKVRFVQADVRALDTWKELMHEVDYVFHLACIQVAHSHVEPMEDLDVNARCVLEMLEYIRRNDLRNIRRFVYTSSCSVYGYSSKLPVAETDPVNPLSHYAATKYLGETYTLMYNMLYDVPTASIRYSNVYGYGQSTKNPYCGVLGKFIDQAIKGDELTVIGDGEQTRDYTFIDDAIDATILSAVHPKALGAVFNVATCRELTVNGIVHILKGHFSNLKTQRVPERHIDNIRRRVIDIEKIRHTLGWNPKVTVEEGIELTIKSLQEAKSLQPS</sequence>
<dbReference type="RefSeq" id="WP_345253433.1">
    <property type="nucleotide sequence ID" value="NZ_BAABGY010000002.1"/>
</dbReference>
<feature type="domain" description="NAD-dependent epimerase/dehydratase" evidence="2">
    <location>
        <begin position="15"/>
        <end position="254"/>
    </location>
</feature>
<name>A0ABP8GBS1_9BACT</name>
<gene>
    <name evidence="3" type="ORF">GCM10023184_07030</name>
</gene>
<comment type="caution">
    <text evidence="3">The sequence shown here is derived from an EMBL/GenBank/DDBJ whole genome shotgun (WGS) entry which is preliminary data.</text>
</comment>
<dbReference type="Gene3D" id="3.40.50.720">
    <property type="entry name" value="NAD(P)-binding Rossmann-like Domain"/>
    <property type="match status" value="1"/>
</dbReference>
<dbReference type="SUPFAM" id="SSF51735">
    <property type="entry name" value="NAD(P)-binding Rossmann-fold domains"/>
    <property type="match status" value="1"/>
</dbReference>